<dbReference type="InParanoid" id="I7M0B7"/>
<feature type="compositionally biased region" description="Polar residues" evidence="1">
    <location>
        <begin position="472"/>
        <end position="481"/>
    </location>
</feature>
<evidence type="ECO:0000313" key="3">
    <source>
        <dbReference type="Proteomes" id="UP000009168"/>
    </source>
</evidence>
<evidence type="ECO:0000256" key="1">
    <source>
        <dbReference type="SAM" id="MobiDB-lite"/>
    </source>
</evidence>
<organism evidence="2 3">
    <name type="scientific">Tetrahymena thermophila (strain SB210)</name>
    <dbReference type="NCBI Taxonomy" id="312017"/>
    <lineage>
        <taxon>Eukaryota</taxon>
        <taxon>Sar</taxon>
        <taxon>Alveolata</taxon>
        <taxon>Ciliophora</taxon>
        <taxon>Intramacronucleata</taxon>
        <taxon>Oligohymenophorea</taxon>
        <taxon>Hymenostomatida</taxon>
        <taxon>Tetrahymenina</taxon>
        <taxon>Tetrahymenidae</taxon>
        <taxon>Tetrahymena</taxon>
    </lineage>
</organism>
<sequence>MNSSKLQSVWSNLPEKLIKLSTSLRDYIESDSYLSDDDHLQFQLTSVEIKALKNDLHEGVAYSKFIETQENKQILCQYLQYQLNHIENLRKDFNVFISKNNLFCNSQRIDFYTPSSPNISPPQQSMNSSNPSSPFQFDGRVNQKKNFIGSIRFFLQKLQCQKDAYLELYSQKEGVNKLLSENLIKHKSKLPKTTYSLERLCEIVRSSLQDMRLQIIDVQIDERNSKLIDEITNIKKQYNKIKTIPLIQYITKLFKVIKELKTLTFQFTKAIATFEKHLNDKKNLQNAQELIEHIESETDIRFRMRQQSDPTQELTPGKNNNNRALTESKTLSKCGNENTIYSFNIDAQSEQTDDQSSFQDNTSSLFQSVMSSGILDRRAPSVHNLRQQSDCDKENSRQSQNKISQNQNSNNSRISPSNQNNEKKAQALGDIQQVKATKITQNSNNSSKINQIEKNEYDNQTKTAPILKSKTQESSDSAETQENLHKSEIKSKTEDIYLQKNSSFYNQAKESLVSNAQSSFVDDQTTQVERKYKKKYLQDPDDKCMSNCSIF</sequence>
<name>I7M0B7_TETTS</name>
<reference evidence="3" key="1">
    <citation type="journal article" date="2006" name="PLoS Biol.">
        <title>Macronuclear genome sequence of the ciliate Tetrahymena thermophila, a model eukaryote.</title>
        <authorList>
            <person name="Eisen J.A."/>
            <person name="Coyne R.S."/>
            <person name="Wu M."/>
            <person name="Wu D."/>
            <person name="Thiagarajan M."/>
            <person name="Wortman J.R."/>
            <person name="Badger J.H."/>
            <person name="Ren Q."/>
            <person name="Amedeo P."/>
            <person name="Jones K.M."/>
            <person name="Tallon L.J."/>
            <person name="Delcher A.L."/>
            <person name="Salzberg S.L."/>
            <person name="Silva J.C."/>
            <person name="Haas B.J."/>
            <person name="Majoros W.H."/>
            <person name="Farzad M."/>
            <person name="Carlton J.M."/>
            <person name="Smith R.K. Jr."/>
            <person name="Garg J."/>
            <person name="Pearlman R.E."/>
            <person name="Karrer K.M."/>
            <person name="Sun L."/>
            <person name="Manning G."/>
            <person name="Elde N.C."/>
            <person name="Turkewitz A.P."/>
            <person name="Asai D.J."/>
            <person name="Wilkes D.E."/>
            <person name="Wang Y."/>
            <person name="Cai H."/>
            <person name="Collins K."/>
            <person name="Stewart B.A."/>
            <person name="Lee S.R."/>
            <person name="Wilamowska K."/>
            <person name="Weinberg Z."/>
            <person name="Ruzzo W.L."/>
            <person name="Wloga D."/>
            <person name="Gaertig J."/>
            <person name="Frankel J."/>
            <person name="Tsao C.-C."/>
            <person name="Gorovsky M.A."/>
            <person name="Keeling P.J."/>
            <person name="Waller R.F."/>
            <person name="Patron N.J."/>
            <person name="Cherry J.M."/>
            <person name="Stover N.A."/>
            <person name="Krieger C.J."/>
            <person name="del Toro C."/>
            <person name="Ryder H.F."/>
            <person name="Williamson S.C."/>
            <person name="Barbeau R.A."/>
            <person name="Hamilton E.P."/>
            <person name="Orias E."/>
        </authorList>
    </citation>
    <scope>NUCLEOTIDE SEQUENCE [LARGE SCALE GENOMIC DNA]</scope>
    <source>
        <strain evidence="3">SB210</strain>
    </source>
</reference>
<dbReference type="GeneID" id="7835143"/>
<feature type="compositionally biased region" description="Low complexity" evidence="1">
    <location>
        <begin position="437"/>
        <end position="450"/>
    </location>
</feature>
<gene>
    <name evidence="2" type="ORF">TTHERM_00053840</name>
</gene>
<dbReference type="KEGG" id="tet:TTHERM_00053840"/>
<accession>I7M0B7</accession>
<evidence type="ECO:0000313" key="2">
    <source>
        <dbReference type="EMBL" id="EAR87268.2"/>
    </source>
</evidence>
<feature type="region of interest" description="Disordered" evidence="1">
    <location>
        <begin position="307"/>
        <end position="331"/>
    </location>
</feature>
<dbReference type="EMBL" id="GG662853">
    <property type="protein sequence ID" value="EAR87268.2"/>
    <property type="molecule type" value="Genomic_DNA"/>
</dbReference>
<protein>
    <submittedName>
        <fullName evidence="2">Uncharacterized protein</fullName>
    </submittedName>
</protein>
<feature type="region of interest" description="Disordered" evidence="1">
    <location>
        <begin position="435"/>
        <end position="487"/>
    </location>
</feature>
<feature type="region of interest" description="Disordered" evidence="1">
    <location>
        <begin position="376"/>
        <end position="423"/>
    </location>
</feature>
<dbReference type="Proteomes" id="UP000009168">
    <property type="component" value="Unassembled WGS sequence"/>
</dbReference>
<feature type="compositionally biased region" description="Low complexity" evidence="1">
    <location>
        <begin position="397"/>
        <end position="420"/>
    </location>
</feature>
<dbReference type="RefSeq" id="XP_001007513.2">
    <property type="nucleotide sequence ID" value="XM_001007513.2"/>
</dbReference>
<dbReference type="AlphaFoldDB" id="I7M0B7"/>
<proteinExistence type="predicted"/>
<keyword evidence="3" id="KW-1185">Reference proteome</keyword>